<evidence type="ECO:0000256" key="2">
    <source>
        <dbReference type="SAM" id="Phobius"/>
    </source>
</evidence>
<evidence type="ECO:0000313" key="5">
    <source>
        <dbReference type="Proteomes" id="UP001642360"/>
    </source>
</evidence>
<feature type="region of interest" description="Disordered" evidence="1">
    <location>
        <begin position="308"/>
        <end position="438"/>
    </location>
</feature>
<dbReference type="PANTHER" id="PTHR33826:SF2">
    <property type="entry name" value="HYDROXYPROLINE-RICH GLYCOPROTEIN FAMILY PROTEIN"/>
    <property type="match status" value="1"/>
</dbReference>
<feature type="compositionally biased region" description="Low complexity" evidence="1">
    <location>
        <begin position="410"/>
        <end position="427"/>
    </location>
</feature>
<evidence type="ECO:0000256" key="1">
    <source>
        <dbReference type="SAM" id="MobiDB-lite"/>
    </source>
</evidence>
<dbReference type="InterPro" id="IPR055464">
    <property type="entry name" value="DUF7036"/>
</dbReference>
<dbReference type="Proteomes" id="UP001642360">
    <property type="component" value="Unassembled WGS sequence"/>
</dbReference>
<keyword evidence="2" id="KW-0472">Membrane</keyword>
<keyword evidence="2" id="KW-0812">Transmembrane</keyword>
<feature type="region of interest" description="Disordered" evidence="1">
    <location>
        <begin position="453"/>
        <end position="480"/>
    </location>
</feature>
<gene>
    <name evidence="4" type="ORF">ILEXP_LOCUS39937</name>
</gene>
<protein>
    <recommendedName>
        <fullName evidence="3">DUF7036 domain-containing protein</fullName>
    </recommendedName>
</protein>
<name>A0ABC8TNB6_9AQUA</name>
<feature type="transmembrane region" description="Helical" evidence="2">
    <location>
        <begin position="35"/>
        <end position="55"/>
    </location>
</feature>
<dbReference type="EMBL" id="CAUOFW020005502">
    <property type="protein sequence ID" value="CAK9170441.1"/>
    <property type="molecule type" value="Genomic_DNA"/>
</dbReference>
<dbReference type="PANTHER" id="PTHR33826">
    <property type="entry name" value="F20B24.21"/>
    <property type="match status" value="1"/>
</dbReference>
<keyword evidence="2" id="KW-1133">Transmembrane helix</keyword>
<organism evidence="4 5">
    <name type="scientific">Ilex paraguariensis</name>
    <name type="common">yerba mate</name>
    <dbReference type="NCBI Taxonomy" id="185542"/>
    <lineage>
        <taxon>Eukaryota</taxon>
        <taxon>Viridiplantae</taxon>
        <taxon>Streptophyta</taxon>
        <taxon>Embryophyta</taxon>
        <taxon>Tracheophyta</taxon>
        <taxon>Spermatophyta</taxon>
        <taxon>Magnoliopsida</taxon>
        <taxon>eudicotyledons</taxon>
        <taxon>Gunneridae</taxon>
        <taxon>Pentapetalae</taxon>
        <taxon>asterids</taxon>
        <taxon>campanulids</taxon>
        <taxon>Aquifoliales</taxon>
        <taxon>Aquifoliaceae</taxon>
        <taxon>Ilex</taxon>
    </lineage>
</organism>
<proteinExistence type="predicted"/>
<dbReference type="AlphaFoldDB" id="A0ABC8TNB6"/>
<feature type="domain" description="DUF7036" evidence="3">
    <location>
        <begin position="82"/>
        <end position="172"/>
    </location>
</feature>
<sequence>MGKVEEGQALPTTVDSQNTNRNAENRCRVGGWIKFRCVLALVLGCAVLLSAIFWLPPFLHYGDERDLDLDSQFGGHDIVAAFSVEKPVSFVEDNILQLKEDIFDEIGISSTKVEIIALETSAGSNITKVVFAFDSDVKNLRVSPTAQSLIGASLVSLVIHQSSLRLTASLFGDPFSFEVLKFTGGITVSPLQSAFLMQKVQILFNFTLNFSIDQIQINFYELTSQLKSGLRLSPYENLYISLTNLEGSTVALPTIVQSQVLLAVGISPSMLRLKQLAQTITNSNKKNLGLNNSVFGKVKQVRLSSILKHSLGGNGSGTSGSPSPAPLPHRHHHQHHHHHHHDHETHLAPSIPPAPRSGKSGPMTERGSPASSPMPAPAPASEQSHEAKPPACHFGYRKRSPRKENRHSHPVSPVAPTVSPSPQQQVNPPEPAPHLIPASSPLPNVVFAHVQPPSKGEFDAEPPYITAPVSPSPSPSSAGLSSSDLWALPLFLVLVLRQ</sequence>
<comment type="caution">
    <text evidence="4">The sequence shown here is derived from an EMBL/GenBank/DDBJ whole genome shotgun (WGS) entry which is preliminary data.</text>
</comment>
<feature type="compositionally biased region" description="Basic residues" evidence="1">
    <location>
        <begin position="328"/>
        <end position="341"/>
    </location>
</feature>
<evidence type="ECO:0000259" key="3">
    <source>
        <dbReference type="Pfam" id="PF23041"/>
    </source>
</evidence>
<evidence type="ECO:0000313" key="4">
    <source>
        <dbReference type="EMBL" id="CAK9170441.1"/>
    </source>
</evidence>
<dbReference type="Pfam" id="PF23041">
    <property type="entry name" value="DUF7036"/>
    <property type="match status" value="2"/>
</dbReference>
<keyword evidence="5" id="KW-1185">Reference proteome</keyword>
<reference evidence="4 5" key="1">
    <citation type="submission" date="2024-02" db="EMBL/GenBank/DDBJ databases">
        <authorList>
            <person name="Vignale AGUSTIN F."/>
            <person name="Sosa J E."/>
            <person name="Modenutti C."/>
        </authorList>
    </citation>
    <scope>NUCLEOTIDE SEQUENCE [LARGE SCALE GENOMIC DNA]</scope>
</reference>
<feature type="compositionally biased region" description="Basic residues" evidence="1">
    <location>
        <begin position="395"/>
        <end position="409"/>
    </location>
</feature>
<feature type="domain" description="DUF7036" evidence="3">
    <location>
        <begin position="205"/>
        <end position="296"/>
    </location>
</feature>
<accession>A0ABC8TNB6</accession>